<name>A0A662ZCQ2_9GAMM</name>
<accession>A0A662ZCQ2</accession>
<evidence type="ECO:0000256" key="3">
    <source>
        <dbReference type="ARBA" id="ARBA00022884"/>
    </source>
</evidence>
<feature type="domain" description="CRISPR type III-associated protein" evidence="5">
    <location>
        <begin position="8"/>
        <end position="201"/>
    </location>
</feature>
<sequence>MKTRIYKFSFKTEVHFGNGTLDHSVYTIFADTLFSAMCIEAQKMGCINTLYQAVKQDHLLFSDGFPFIKDRFYLPKPFIKVSKDSGETLSREHISQRKKFKKLTYIAADLFDDYLNGKDILKENNFDKLGESSLRTKAAIRNGTDETLPYHVGTFKFNDGCGLYFIVNYDDDSVITLCDELIKAISYVGIGGKRTAGLGRFDLTVLSDGKEIESVTKLLKTTADSQTGRMLLSVALPLDNELDNALTGAQYQLVKRSGFTAPDNNDTELLKKKDLYVFSSGSYFKNTFKGDVYDVSRGASHPVYRYAKPMFMEIKAS</sequence>
<dbReference type="InterPro" id="IPR005537">
    <property type="entry name" value="RAMP_III_fam"/>
</dbReference>
<protein>
    <recommendedName>
        <fullName evidence="2">CRISPR system Cms protein Csm4</fullName>
    </recommendedName>
</protein>
<evidence type="ECO:0000313" key="7">
    <source>
        <dbReference type="EMBL" id="SFK47653.1"/>
    </source>
</evidence>
<dbReference type="RefSeq" id="WP_074841763.1">
    <property type="nucleotide sequence ID" value="NZ_CP047056.1"/>
</dbReference>
<gene>
    <name evidence="7" type="ORF">SAMN04487865_10853</name>
</gene>
<dbReference type="NCBIfam" id="TIGR01903">
    <property type="entry name" value="cas5_csm4"/>
    <property type="match status" value="1"/>
</dbReference>
<organism evidence="7 8">
    <name type="scientific">Succinivibrio dextrinosolvens</name>
    <dbReference type="NCBI Taxonomy" id="83771"/>
    <lineage>
        <taxon>Bacteria</taxon>
        <taxon>Pseudomonadati</taxon>
        <taxon>Pseudomonadota</taxon>
        <taxon>Gammaproteobacteria</taxon>
        <taxon>Aeromonadales</taxon>
        <taxon>Succinivibrionaceae</taxon>
        <taxon>Succinivibrio</taxon>
    </lineage>
</organism>
<dbReference type="GO" id="GO:0003723">
    <property type="term" value="F:RNA binding"/>
    <property type="evidence" value="ECO:0007669"/>
    <property type="project" value="UniProtKB-KW"/>
</dbReference>
<keyword evidence="4" id="KW-0051">Antiviral defense</keyword>
<feature type="domain" description="Csm4 C-terminal" evidence="6">
    <location>
        <begin position="228"/>
        <end position="314"/>
    </location>
</feature>
<keyword evidence="3" id="KW-0694">RNA-binding</keyword>
<dbReference type="GO" id="GO:0051607">
    <property type="term" value="P:defense response to virus"/>
    <property type="evidence" value="ECO:0007669"/>
    <property type="project" value="UniProtKB-KW"/>
</dbReference>
<evidence type="ECO:0000259" key="5">
    <source>
        <dbReference type="Pfam" id="PF03787"/>
    </source>
</evidence>
<dbReference type="InterPro" id="IPR005510">
    <property type="entry name" value="Csm4"/>
</dbReference>
<evidence type="ECO:0000256" key="1">
    <source>
        <dbReference type="ARBA" id="ARBA00005772"/>
    </source>
</evidence>
<dbReference type="Pfam" id="PF17953">
    <property type="entry name" value="Csm4_C"/>
    <property type="match status" value="1"/>
</dbReference>
<dbReference type="EMBL" id="FOSF01000085">
    <property type="protein sequence ID" value="SFK47653.1"/>
    <property type="molecule type" value="Genomic_DNA"/>
</dbReference>
<evidence type="ECO:0000256" key="4">
    <source>
        <dbReference type="ARBA" id="ARBA00023118"/>
    </source>
</evidence>
<keyword evidence="8" id="KW-1185">Reference proteome</keyword>
<reference evidence="7 8" key="1">
    <citation type="submission" date="2016-10" db="EMBL/GenBank/DDBJ databases">
        <authorList>
            <person name="Varghese N."/>
            <person name="Submissions S."/>
        </authorList>
    </citation>
    <scope>NUCLEOTIDE SEQUENCE [LARGE SCALE GENOMIC DNA]</scope>
    <source>
        <strain evidence="7 8">22B</strain>
    </source>
</reference>
<comment type="similarity">
    <text evidence="1">Belongs to the CRISPR-associated Csm4 family.</text>
</comment>
<evidence type="ECO:0000256" key="2">
    <source>
        <dbReference type="ARBA" id="ARBA00016109"/>
    </source>
</evidence>
<proteinExistence type="inferred from homology"/>
<evidence type="ECO:0000313" key="8">
    <source>
        <dbReference type="Proteomes" id="UP000243374"/>
    </source>
</evidence>
<dbReference type="AlphaFoldDB" id="A0A662ZCQ2"/>
<evidence type="ECO:0000259" key="6">
    <source>
        <dbReference type="Pfam" id="PF17953"/>
    </source>
</evidence>
<dbReference type="InterPro" id="IPR040932">
    <property type="entry name" value="Csm4_C"/>
</dbReference>
<dbReference type="OrthoDB" id="7059961at2"/>
<dbReference type="Pfam" id="PF03787">
    <property type="entry name" value="RAMPs"/>
    <property type="match status" value="1"/>
</dbReference>
<dbReference type="Proteomes" id="UP000243374">
    <property type="component" value="Unassembled WGS sequence"/>
</dbReference>